<feature type="transmembrane region" description="Helical" evidence="1">
    <location>
        <begin position="6"/>
        <end position="28"/>
    </location>
</feature>
<keyword evidence="3" id="KW-1185">Reference proteome</keyword>
<dbReference type="EMBL" id="ML170206">
    <property type="protein sequence ID" value="TDL18585.1"/>
    <property type="molecule type" value="Genomic_DNA"/>
</dbReference>
<sequence length="235" mass="26106">MSSCRVMGYFEIWSTWLFGIPVQVILILRTWAIWQRSWKVAGVLIFGAVVYNITLIVCSAKFTKATHYQPQFLVDTLQECYTAAVEVSPIQNIIKVAFSALMFFDGIAFTLIMIKAIQSGRSGKANILNVLIRDGAVYYGVLFVLSVANLLLATVLSPQRAIYVTSLAHATVVAQAIGGSHIILNLRKYASRTEQDELPSLRSSGTRLSDGRRPIKIMIAREVDSDFSPEYSFGE</sequence>
<keyword evidence="1" id="KW-0812">Transmembrane</keyword>
<keyword evidence="1" id="KW-1133">Transmembrane helix</keyword>
<keyword evidence="1" id="KW-0472">Membrane</keyword>
<protein>
    <submittedName>
        <fullName evidence="2">Uncharacterized protein</fullName>
    </submittedName>
</protein>
<gene>
    <name evidence="2" type="ORF">BD410DRAFT_842755</name>
</gene>
<evidence type="ECO:0000313" key="3">
    <source>
        <dbReference type="Proteomes" id="UP000294933"/>
    </source>
</evidence>
<dbReference type="Proteomes" id="UP000294933">
    <property type="component" value="Unassembled WGS sequence"/>
</dbReference>
<proteinExistence type="predicted"/>
<dbReference type="OrthoDB" id="2637653at2759"/>
<evidence type="ECO:0000256" key="1">
    <source>
        <dbReference type="SAM" id="Phobius"/>
    </source>
</evidence>
<name>A0A4Y7PTV5_9AGAM</name>
<accession>A0A4Y7PTV5</accession>
<dbReference type="AlphaFoldDB" id="A0A4Y7PTV5"/>
<feature type="transmembrane region" description="Helical" evidence="1">
    <location>
        <begin position="162"/>
        <end position="184"/>
    </location>
</feature>
<dbReference type="VEuPathDB" id="FungiDB:BD410DRAFT_842755"/>
<reference evidence="2 3" key="1">
    <citation type="submission" date="2018-06" db="EMBL/GenBank/DDBJ databases">
        <title>A transcriptomic atlas of mushroom development highlights an independent origin of complex multicellularity.</title>
        <authorList>
            <consortium name="DOE Joint Genome Institute"/>
            <person name="Krizsan K."/>
            <person name="Almasi E."/>
            <person name="Merenyi Z."/>
            <person name="Sahu N."/>
            <person name="Viragh M."/>
            <person name="Koszo T."/>
            <person name="Mondo S."/>
            <person name="Kiss B."/>
            <person name="Balint B."/>
            <person name="Kues U."/>
            <person name="Barry K."/>
            <person name="Hegedus J.C."/>
            <person name="Henrissat B."/>
            <person name="Johnson J."/>
            <person name="Lipzen A."/>
            <person name="Ohm R."/>
            <person name="Nagy I."/>
            <person name="Pangilinan J."/>
            <person name="Yan J."/>
            <person name="Xiong Y."/>
            <person name="Grigoriev I.V."/>
            <person name="Hibbett D.S."/>
            <person name="Nagy L.G."/>
        </authorList>
    </citation>
    <scope>NUCLEOTIDE SEQUENCE [LARGE SCALE GENOMIC DNA]</scope>
    <source>
        <strain evidence="2 3">SZMC22713</strain>
    </source>
</reference>
<feature type="transmembrane region" description="Helical" evidence="1">
    <location>
        <begin position="40"/>
        <end position="62"/>
    </location>
</feature>
<feature type="transmembrane region" description="Helical" evidence="1">
    <location>
        <begin position="93"/>
        <end position="114"/>
    </location>
</feature>
<organism evidence="2 3">
    <name type="scientific">Rickenella mellea</name>
    <dbReference type="NCBI Taxonomy" id="50990"/>
    <lineage>
        <taxon>Eukaryota</taxon>
        <taxon>Fungi</taxon>
        <taxon>Dikarya</taxon>
        <taxon>Basidiomycota</taxon>
        <taxon>Agaricomycotina</taxon>
        <taxon>Agaricomycetes</taxon>
        <taxon>Hymenochaetales</taxon>
        <taxon>Rickenellaceae</taxon>
        <taxon>Rickenella</taxon>
    </lineage>
</organism>
<feature type="transmembrane region" description="Helical" evidence="1">
    <location>
        <begin position="135"/>
        <end position="156"/>
    </location>
</feature>
<evidence type="ECO:0000313" key="2">
    <source>
        <dbReference type="EMBL" id="TDL18585.1"/>
    </source>
</evidence>